<dbReference type="SUPFAM" id="SSF116726">
    <property type="entry name" value="TrkA C-terminal domain-like"/>
    <property type="match status" value="2"/>
</dbReference>
<dbReference type="STRING" id="679190.HMPREF0650_1379"/>
<evidence type="ECO:0000256" key="2">
    <source>
        <dbReference type="ARBA" id="ARBA00022448"/>
    </source>
</evidence>
<evidence type="ECO:0000259" key="8">
    <source>
        <dbReference type="PROSITE" id="PS51202"/>
    </source>
</evidence>
<feature type="transmembrane region" description="Helical" evidence="7">
    <location>
        <begin position="203"/>
        <end position="229"/>
    </location>
</feature>
<dbReference type="PROSITE" id="PS51202">
    <property type="entry name" value="RCK_C"/>
    <property type="match status" value="2"/>
</dbReference>
<keyword evidence="5 7" id="KW-1133">Transmembrane helix</keyword>
<evidence type="ECO:0000256" key="5">
    <source>
        <dbReference type="ARBA" id="ARBA00022989"/>
    </source>
</evidence>
<evidence type="ECO:0000256" key="6">
    <source>
        <dbReference type="ARBA" id="ARBA00023136"/>
    </source>
</evidence>
<evidence type="ECO:0000256" key="7">
    <source>
        <dbReference type="SAM" id="Phobius"/>
    </source>
</evidence>
<evidence type="ECO:0000313" key="9">
    <source>
        <dbReference type="EMBL" id="EFA92630.1"/>
    </source>
</evidence>
<dbReference type="EMBL" id="ADEG01000039">
    <property type="protein sequence ID" value="EFA92630.1"/>
    <property type="molecule type" value="Genomic_DNA"/>
</dbReference>
<feature type="transmembrane region" description="Helical" evidence="7">
    <location>
        <begin position="620"/>
        <end position="640"/>
    </location>
</feature>
<accession>D1W4I3</accession>
<feature type="transmembrane region" description="Helical" evidence="7">
    <location>
        <begin position="472"/>
        <end position="490"/>
    </location>
</feature>
<feature type="domain" description="RCK C-terminal" evidence="8">
    <location>
        <begin position="247"/>
        <end position="340"/>
    </location>
</feature>
<feature type="domain" description="RCK C-terminal" evidence="8">
    <location>
        <begin position="343"/>
        <end position="427"/>
    </location>
</feature>
<feature type="transmembrane region" description="Helical" evidence="7">
    <location>
        <begin position="123"/>
        <end position="152"/>
    </location>
</feature>
<feature type="transmembrane region" description="Helical" evidence="7">
    <location>
        <begin position="29"/>
        <end position="50"/>
    </location>
</feature>
<dbReference type="InterPro" id="IPR051679">
    <property type="entry name" value="DASS-Related_Transporters"/>
</dbReference>
<evidence type="ECO:0000256" key="1">
    <source>
        <dbReference type="ARBA" id="ARBA00004141"/>
    </source>
</evidence>
<feature type="transmembrane region" description="Helical" evidence="7">
    <location>
        <begin position="580"/>
        <end position="600"/>
    </location>
</feature>
<dbReference type="GO" id="GO:0008324">
    <property type="term" value="F:monoatomic cation transmembrane transporter activity"/>
    <property type="evidence" value="ECO:0007669"/>
    <property type="project" value="InterPro"/>
</dbReference>
<dbReference type="eggNOG" id="COG0471">
    <property type="taxonomic scope" value="Bacteria"/>
</dbReference>
<comment type="subcellular location">
    <subcellularLocation>
        <location evidence="1">Membrane</location>
        <topology evidence="1">Multi-pass membrane protein</topology>
    </subcellularLocation>
</comment>
<feature type="transmembrane region" description="Helical" evidence="7">
    <location>
        <begin position="544"/>
        <end position="568"/>
    </location>
</feature>
<protein>
    <submittedName>
        <fullName evidence="9">TrkA C-terminal domain protein</fullName>
    </submittedName>
</protein>
<feature type="transmembrane region" description="Helical" evidence="7">
    <location>
        <begin position="84"/>
        <end position="103"/>
    </location>
</feature>
<feature type="transmembrane region" description="Helical" evidence="7">
    <location>
        <begin position="447"/>
        <end position="466"/>
    </location>
</feature>
<dbReference type="GO" id="GO:0005886">
    <property type="term" value="C:plasma membrane"/>
    <property type="evidence" value="ECO:0007669"/>
    <property type="project" value="TreeGrafter"/>
</dbReference>
<dbReference type="InterPro" id="IPR006037">
    <property type="entry name" value="RCK_C"/>
</dbReference>
<dbReference type="GO" id="GO:0006813">
    <property type="term" value="P:potassium ion transport"/>
    <property type="evidence" value="ECO:0007669"/>
    <property type="project" value="InterPro"/>
</dbReference>
<dbReference type="PANTHER" id="PTHR43652:SF1">
    <property type="entry name" value="RESPONSE REGULATOR"/>
    <property type="match status" value="1"/>
</dbReference>
<sequence>MSFFFRIFASGYHEITIVHAILFTTRNIFYFNMILTLIVLLVTVIMFVVGRLRADIVALCALSVLLLAGILTPEEALSGFSSKVVIMMIGLFVVGGAILQTGLAKVASQRIIRLSKGNDIKLFLLVILTTSFIGAFVSNTGTVALMMPIVVSMAAQSNTSPGKLLMPLAFASSLGGMLTLIGTPPNLVIQEALTDAGFEPLSFFSFFPVGIVCIALGIIVLLPLSRIFLGKDKKEGRRRKSKSKSMDELVSEYKLQSYTEAYRIGSHSPLVGKTVAQLDLRNKYGLSIIEIRKELTNTNRIMRQVKQNVPKPSTVLRVGNLLYLAGDTDKMEAFAAENGLAKLDDSSVDFYDIGMAELVLMPNSRINGIRLKDSGIGEQYNINVVGIRRHGDYMLKNLSDQKLLAGDVLLVQGLWSNIDKLDMAESDWVVLGRPIEQASKVTLNYKAPVAALIMLLMVCMMVFDFIPVEPVTAVIVAGLLMVLTGCFRNVEAAYKTIKWESIVLIAAMMPMSIALEKTGVSTLISSSLVNAFGNMGPMVLLAGVYYTTTLLTMFISNTATAVLMAPIAMSAASQVGVSPYAFLFAVTLGASMCFASPFSTPPNALVMKAGQYQFMDYIKVGLPLQLLIGLVMTFVLPLLFPF</sequence>
<dbReference type="AlphaFoldDB" id="D1W4I3"/>
<organism evidence="9 10">
    <name type="scientific">Hoylesella buccalis ATCC 35310</name>
    <dbReference type="NCBI Taxonomy" id="679190"/>
    <lineage>
        <taxon>Bacteria</taxon>
        <taxon>Pseudomonadati</taxon>
        <taxon>Bacteroidota</taxon>
        <taxon>Bacteroidia</taxon>
        <taxon>Bacteroidales</taxon>
        <taxon>Prevotellaceae</taxon>
        <taxon>Hoylesella</taxon>
    </lineage>
</organism>
<gene>
    <name evidence="9" type="primary">trkA</name>
    <name evidence="9" type="ORF">HMPREF0650_1379</name>
</gene>
<dbReference type="Gene3D" id="3.30.70.1450">
    <property type="entry name" value="Regulator of K+ conductance, C-terminal domain"/>
    <property type="match status" value="2"/>
</dbReference>
<keyword evidence="2" id="KW-0813">Transport</keyword>
<keyword evidence="10" id="KW-1185">Reference proteome</keyword>
<feature type="transmembrane region" description="Helical" evidence="7">
    <location>
        <begin position="56"/>
        <end position="72"/>
    </location>
</feature>
<evidence type="ECO:0000256" key="3">
    <source>
        <dbReference type="ARBA" id="ARBA00022692"/>
    </source>
</evidence>
<feature type="transmembrane region" description="Helical" evidence="7">
    <location>
        <begin position="502"/>
        <end position="524"/>
    </location>
</feature>
<dbReference type="PANTHER" id="PTHR43652">
    <property type="entry name" value="BASIC AMINO ACID ANTIPORTER YFCC-RELATED"/>
    <property type="match status" value="1"/>
</dbReference>
<name>D1W4I3_9BACT</name>
<dbReference type="Pfam" id="PF02080">
    <property type="entry name" value="TrkA_C"/>
    <property type="match status" value="2"/>
</dbReference>
<proteinExistence type="predicted"/>
<dbReference type="Pfam" id="PF03600">
    <property type="entry name" value="CitMHS"/>
    <property type="match status" value="1"/>
</dbReference>
<keyword evidence="3 7" id="KW-0812">Transmembrane</keyword>
<reference evidence="9 10" key="1">
    <citation type="submission" date="2009-12" db="EMBL/GenBank/DDBJ databases">
        <title>Genome Sequence of Prevotella buccalis ATCC 35310.</title>
        <authorList>
            <person name="Durkin A.S."/>
            <person name="Madupu R."/>
            <person name="Torralba M."/>
            <person name="Methe B."/>
            <person name="Sutton G."/>
            <person name="Strausberg R.L."/>
            <person name="Nelson K.E."/>
        </authorList>
    </citation>
    <scope>NUCLEOTIDE SEQUENCE [LARGE SCALE GENOMIC DNA]</scope>
    <source>
        <strain evidence="9 10">ATCC 35310</strain>
    </source>
</reference>
<evidence type="ECO:0000313" key="10">
    <source>
        <dbReference type="Proteomes" id="UP000005283"/>
    </source>
</evidence>
<comment type="caution">
    <text evidence="9">The sequence shown here is derived from an EMBL/GenBank/DDBJ whole genome shotgun (WGS) entry which is preliminary data.</text>
</comment>
<dbReference type="InterPro" id="IPR036721">
    <property type="entry name" value="RCK_C_sf"/>
</dbReference>
<keyword evidence="6 7" id="KW-0472">Membrane</keyword>
<evidence type="ECO:0000256" key="4">
    <source>
        <dbReference type="ARBA" id="ARBA00022737"/>
    </source>
</evidence>
<dbReference type="InterPro" id="IPR004680">
    <property type="entry name" value="Cit_transptr-like_dom"/>
</dbReference>
<dbReference type="Proteomes" id="UP000005283">
    <property type="component" value="Unassembled WGS sequence"/>
</dbReference>
<keyword evidence="4" id="KW-0677">Repeat</keyword>
<dbReference type="eggNOG" id="COG3273">
    <property type="taxonomic scope" value="Bacteria"/>
</dbReference>